<reference evidence="3" key="1">
    <citation type="submission" date="2016-11" db="UniProtKB">
        <authorList>
            <consortium name="WormBaseParasite"/>
        </authorList>
    </citation>
    <scope>IDENTIFICATION</scope>
</reference>
<keyword evidence="2" id="KW-1185">Reference proteome</keyword>
<dbReference type="AlphaFoldDB" id="A0A1I7UEI5"/>
<name>A0A1I7UEI5_9PELO</name>
<accession>A0A1I7UEI5</accession>
<evidence type="ECO:0000313" key="2">
    <source>
        <dbReference type="Proteomes" id="UP000095282"/>
    </source>
</evidence>
<organism evidence="2 3">
    <name type="scientific">Caenorhabditis tropicalis</name>
    <dbReference type="NCBI Taxonomy" id="1561998"/>
    <lineage>
        <taxon>Eukaryota</taxon>
        <taxon>Metazoa</taxon>
        <taxon>Ecdysozoa</taxon>
        <taxon>Nematoda</taxon>
        <taxon>Chromadorea</taxon>
        <taxon>Rhabditida</taxon>
        <taxon>Rhabditina</taxon>
        <taxon>Rhabditomorpha</taxon>
        <taxon>Rhabditoidea</taxon>
        <taxon>Rhabditidae</taxon>
        <taxon>Peloderinae</taxon>
        <taxon>Caenorhabditis</taxon>
    </lineage>
</organism>
<dbReference type="Proteomes" id="UP000095282">
    <property type="component" value="Unplaced"/>
</dbReference>
<evidence type="ECO:0000313" key="3">
    <source>
        <dbReference type="WBParaSite" id="Csp11.Scaffold629.g8515.t1"/>
    </source>
</evidence>
<feature type="region of interest" description="Disordered" evidence="1">
    <location>
        <begin position="1"/>
        <end position="22"/>
    </location>
</feature>
<evidence type="ECO:0000256" key="1">
    <source>
        <dbReference type="SAM" id="MobiDB-lite"/>
    </source>
</evidence>
<proteinExistence type="predicted"/>
<sequence>MEYGKTKKNGANSRATAINDSRNVELAESPENMVLRQYCVPTLPSTPSHPKTIIEPKSSLGKLIIRKTHQQNLHAGPATTLGLILDKYFWKRMEYSNQKRSEKQLLQMQKQIAL</sequence>
<feature type="compositionally biased region" description="Polar residues" evidence="1">
    <location>
        <begin position="9"/>
        <end position="21"/>
    </location>
</feature>
<protein>
    <submittedName>
        <fullName evidence="3">Integrase_H2C2 domain-containing protein</fullName>
    </submittedName>
</protein>
<dbReference type="WBParaSite" id="Csp11.Scaffold629.g8515.t1">
    <property type="protein sequence ID" value="Csp11.Scaffold629.g8515.t1"/>
    <property type="gene ID" value="Csp11.Scaffold629.g8515"/>
</dbReference>